<feature type="signal peptide" evidence="1">
    <location>
        <begin position="1"/>
        <end position="27"/>
    </location>
</feature>
<feature type="chain" id="PRO_5047521932" description="Secreted protein" evidence="1">
    <location>
        <begin position="28"/>
        <end position="209"/>
    </location>
</feature>
<proteinExistence type="predicted"/>
<protein>
    <recommendedName>
        <fullName evidence="4">Secreted protein</fullName>
    </recommendedName>
</protein>
<reference evidence="2 3" key="1">
    <citation type="journal article" date="2022" name="G3 (Bethesda)">
        <title>Enemy or ally: a genomic approach to elucidate the lifestyle of Phyllosticta citrichinaensis.</title>
        <authorList>
            <person name="Buijs V.A."/>
            <person name="Groenewald J.Z."/>
            <person name="Haridas S."/>
            <person name="LaButti K.M."/>
            <person name="Lipzen A."/>
            <person name="Martin F.M."/>
            <person name="Barry K."/>
            <person name="Grigoriev I.V."/>
            <person name="Crous P.W."/>
            <person name="Seidl M.F."/>
        </authorList>
    </citation>
    <scope>NUCLEOTIDE SEQUENCE [LARGE SCALE GENOMIC DNA]</scope>
    <source>
        <strain evidence="2 3">CBS 129764</strain>
    </source>
</reference>
<dbReference type="EMBL" id="JBBWUH010000007">
    <property type="protein sequence ID" value="KAK8161637.1"/>
    <property type="molecule type" value="Genomic_DNA"/>
</dbReference>
<evidence type="ECO:0008006" key="4">
    <source>
        <dbReference type="Google" id="ProtNLM"/>
    </source>
</evidence>
<evidence type="ECO:0000256" key="1">
    <source>
        <dbReference type="SAM" id="SignalP"/>
    </source>
</evidence>
<accession>A0ABR1XNA1</accession>
<keyword evidence="3" id="KW-1185">Reference proteome</keyword>
<sequence length="209" mass="23440">MRCQARYRQPFALLLLGLVMLALLCSARHLPRFNSLQNDSLLFLVLHCQAMEKKGQGGRLAQPLFSRQPFRARQTLRQPGCRLFALSSKSATPGRNMIPILSPPAMATRIRDMVSSMQQSSFPRQALNGHRHPVSCRVVSCRLVPACQQRHLTTWSLSELTRPWQMSRLQAASLALMGGTVRRCHLTGQKCACISRLDRVPLSWLPLGG</sequence>
<dbReference type="Proteomes" id="UP001456524">
    <property type="component" value="Unassembled WGS sequence"/>
</dbReference>
<comment type="caution">
    <text evidence="2">The sequence shown here is derived from an EMBL/GenBank/DDBJ whole genome shotgun (WGS) entry which is preliminary data.</text>
</comment>
<organism evidence="2 3">
    <name type="scientific">Phyllosticta citrichinensis</name>
    <dbReference type="NCBI Taxonomy" id="1130410"/>
    <lineage>
        <taxon>Eukaryota</taxon>
        <taxon>Fungi</taxon>
        <taxon>Dikarya</taxon>
        <taxon>Ascomycota</taxon>
        <taxon>Pezizomycotina</taxon>
        <taxon>Dothideomycetes</taxon>
        <taxon>Dothideomycetes incertae sedis</taxon>
        <taxon>Botryosphaeriales</taxon>
        <taxon>Phyllostictaceae</taxon>
        <taxon>Phyllosticta</taxon>
    </lineage>
</organism>
<evidence type="ECO:0000313" key="2">
    <source>
        <dbReference type="EMBL" id="KAK8161637.1"/>
    </source>
</evidence>
<name>A0ABR1XNA1_9PEZI</name>
<evidence type="ECO:0000313" key="3">
    <source>
        <dbReference type="Proteomes" id="UP001456524"/>
    </source>
</evidence>
<gene>
    <name evidence="2" type="ORF">IWX90DRAFT_275676</name>
</gene>
<keyword evidence="1" id="KW-0732">Signal</keyword>